<protein>
    <submittedName>
        <fullName evidence="12">Uncharacterized protein</fullName>
    </submittedName>
</protein>
<keyword evidence="13" id="KW-1185">Reference proteome</keyword>
<dbReference type="AlphaFoldDB" id="A0A8S1HPW3"/>
<evidence type="ECO:0000256" key="4">
    <source>
        <dbReference type="ARBA" id="ARBA00022525"/>
    </source>
</evidence>
<evidence type="ECO:0000256" key="2">
    <source>
        <dbReference type="ARBA" id="ARBA00004613"/>
    </source>
</evidence>
<dbReference type="OrthoDB" id="2019572at2759"/>
<dbReference type="Gene3D" id="2.60.40.3330">
    <property type="match status" value="1"/>
</dbReference>
<evidence type="ECO:0000256" key="6">
    <source>
        <dbReference type="ARBA" id="ARBA00022679"/>
    </source>
</evidence>
<keyword evidence="7" id="KW-0732">Signal</keyword>
<organism evidence="12 13">
    <name type="scientific">Caenorhabditis auriculariae</name>
    <dbReference type="NCBI Taxonomy" id="2777116"/>
    <lineage>
        <taxon>Eukaryota</taxon>
        <taxon>Metazoa</taxon>
        <taxon>Ecdysozoa</taxon>
        <taxon>Nematoda</taxon>
        <taxon>Chromadorea</taxon>
        <taxon>Rhabditida</taxon>
        <taxon>Rhabditina</taxon>
        <taxon>Rhabditomorpha</taxon>
        <taxon>Rhabditoidea</taxon>
        <taxon>Rhabditidae</taxon>
        <taxon>Peloderinae</taxon>
        <taxon>Caenorhabditis</taxon>
    </lineage>
</organism>
<keyword evidence="6" id="KW-0808">Transferase</keyword>
<name>A0A8S1HPW3_9PELO</name>
<evidence type="ECO:0000256" key="3">
    <source>
        <dbReference type="ARBA" id="ARBA00010112"/>
    </source>
</evidence>
<evidence type="ECO:0000256" key="9">
    <source>
        <dbReference type="ARBA" id="ARBA00023180"/>
    </source>
</evidence>
<dbReference type="GO" id="GO:0009986">
    <property type="term" value="C:cell surface"/>
    <property type="evidence" value="ECO:0007669"/>
    <property type="project" value="InterPro"/>
</dbReference>
<reference evidence="12" key="1">
    <citation type="submission" date="2020-10" db="EMBL/GenBank/DDBJ databases">
        <authorList>
            <person name="Kikuchi T."/>
        </authorList>
    </citation>
    <scope>NUCLEOTIDE SEQUENCE</scope>
    <source>
        <strain evidence="12">NKZ352</strain>
    </source>
</reference>
<comment type="similarity">
    <text evidence="3">Belongs to the nematode transthyretin-like family.</text>
</comment>
<keyword evidence="5" id="KW-0328">Glycosyltransferase</keyword>
<evidence type="ECO:0000256" key="11">
    <source>
        <dbReference type="SAM" id="Phobius"/>
    </source>
</evidence>
<evidence type="ECO:0000256" key="1">
    <source>
        <dbReference type="ARBA" id="ARBA00004606"/>
    </source>
</evidence>
<dbReference type="PANTHER" id="PTHR46671:SF2">
    <property type="entry name" value="GLYCOSYLATION RELATED"/>
    <property type="match status" value="1"/>
</dbReference>
<dbReference type="GO" id="GO:0005576">
    <property type="term" value="C:extracellular region"/>
    <property type="evidence" value="ECO:0007669"/>
    <property type="project" value="UniProtKB-SubCell"/>
</dbReference>
<keyword evidence="11" id="KW-1133">Transmembrane helix</keyword>
<dbReference type="PANTHER" id="PTHR46671">
    <property type="entry name" value="PROTEIN CBG11221"/>
    <property type="match status" value="1"/>
</dbReference>
<dbReference type="GO" id="GO:0016020">
    <property type="term" value="C:membrane"/>
    <property type="evidence" value="ECO:0007669"/>
    <property type="project" value="UniProtKB-SubCell"/>
</dbReference>
<evidence type="ECO:0000256" key="5">
    <source>
        <dbReference type="ARBA" id="ARBA00022676"/>
    </source>
</evidence>
<dbReference type="EMBL" id="CAJGYM010000051">
    <property type="protein sequence ID" value="CAD6195160.1"/>
    <property type="molecule type" value="Genomic_DNA"/>
</dbReference>
<keyword evidence="11" id="KW-0812">Transmembrane</keyword>
<sequence length="392" mass="45142">MCGPRPASDVKVKLWDEDDGPDPDDVLDEGVTDADGFFQLSGSEREMTTSIRFSRFTTTATTESSLKDLAGLSAQLMGGDVKFKDRSPLLQSYDSRSLGLAWNRRSMSISCSLINLRLRQMAMMVLTIFGLFSSIYVIYLLYFSYMDYVEKLAIDEVLPPQKWDFEESPHLKSTEVEANFIEWQKDYFNRSVNPHLRCGEFFDDYNNETRKSYVEAGRMTLPEEKLNFSMDCNSIRRRIFGNTFFTKSDRPLAYSRLVYRSYALQEALLSMSYHPDDWYCYAIDQKASCRFKSEMKVLGACLDNVIVLDEEFDLNSSGRDYNRGGLACFEKLRAKDWFHVMSLQNNDMIVKTHEEMVAVSKFLNISSNTGSEPPKRERRGASMNILISLKFT</sequence>
<dbReference type="Pfam" id="PF01060">
    <property type="entry name" value="TTR-52"/>
    <property type="match status" value="1"/>
</dbReference>
<evidence type="ECO:0000256" key="7">
    <source>
        <dbReference type="ARBA" id="ARBA00022729"/>
    </source>
</evidence>
<feature type="transmembrane region" description="Helical" evidence="11">
    <location>
        <begin position="122"/>
        <end position="142"/>
    </location>
</feature>
<keyword evidence="4" id="KW-0964">Secreted</keyword>
<dbReference type="InterPro" id="IPR038479">
    <property type="entry name" value="Transthyretin-like_sf"/>
</dbReference>
<evidence type="ECO:0000313" key="12">
    <source>
        <dbReference type="EMBL" id="CAD6195160.1"/>
    </source>
</evidence>
<keyword evidence="9" id="KW-0325">Glycoprotein</keyword>
<dbReference type="Proteomes" id="UP000835052">
    <property type="component" value="Unassembled WGS sequence"/>
</dbReference>
<evidence type="ECO:0000313" key="13">
    <source>
        <dbReference type="Proteomes" id="UP000835052"/>
    </source>
</evidence>
<dbReference type="InterPro" id="IPR001534">
    <property type="entry name" value="Transthyretin-like"/>
</dbReference>
<comment type="subcellular location">
    <subcellularLocation>
        <location evidence="1">Membrane</location>
        <topology evidence="1">Single-pass type II membrane protein</topology>
    </subcellularLocation>
    <subcellularLocation>
        <location evidence="2">Secreted</location>
    </subcellularLocation>
</comment>
<accession>A0A8S1HPW3</accession>
<proteinExistence type="inferred from homology"/>
<dbReference type="InterPro" id="IPR003406">
    <property type="entry name" value="Glyco_trans_14"/>
</dbReference>
<comment type="caution">
    <text evidence="12">The sequence shown here is derived from an EMBL/GenBank/DDBJ whole genome shotgun (WGS) entry which is preliminary data.</text>
</comment>
<keyword evidence="8 11" id="KW-0472">Membrane</keyword>
<dbReference type="Pfam" id="PF02485">
    <property type="entry name" value="Branch"/>
    <property type="match status" value="1"/>
</dbReference>
<dbReference type="GO" id="GO:0016757">
    <property type="term" value="F:glycosyltransferase activity"/>
    <property type="evidence" value="ECO:0007669"/>
    <property type="project" value="UniProtKB-KW"/>
</dbReference>
<gene>
    <name evidence="12" type="ORF">CAUJ_LOCUS11079</name>
</gene>
<evidence type="ECO:0000256" key="10">
    <source>
        <dbReference type="SAM" id="MobiDB-lite"/>
    </source>
</evidence>
<feature type="region of interest" description="Disordered" evidence="10">
    <location>
        <begin position="1"/>
        <end position="23"/>
    </location>
</feature>
<evidence type="ECO:0000256" key="8">
    <source>
        <dbReference type="ARBA" id="ARBA00023136"/>
    </source>
</evidence>